<dbReference type="InterPro" id="IPR036388">
    <property type="entry name" value="WH-like_DNA-bd_sf"/>
</dbReference>
<evidence type="ECO:0008006" key="3">
    <source>
        <dbReference type="Google" id="ProtNLM"/>
    </source>
</evidence>
<dbReference type="EMBL" id="BAABKB010000031">
    <property type="protein sequence ID" value="GAA5029266.1"/>
    <property type="molecule type" value="Genomic_DNA"/>
</dbReference>
<dbReference type="InterPro" id="IPR036390">
    <property type="entry name" value="WH_DNA-bd_sf"/>
</dbReference>
<keyword evidence="2" id="KW-1185">Reference proteome</keyword>
<comment type="caution">
    <text evidence="1">The sequence shown here is derived from an EMBL/GenBank/DDBJ whole genome shotgun (WGS) entry which is preliminary data.</text>
</comment>
<evidence type="ECO:0000313" key="1">
    <source>
        <dbReference type="EMBL" id="GAA5029266.1"/>
    </source>
</evidence>
<dbReference type="SUPFAM" id="SSF46785">
    <property type="entry name" value="Winged helix' DNA-binding domain"/>
    <property type="match status" value="1"/>
</dbReference>
<evidence type="ECO:0000313" key="2">
    <source>
        <dbReference type="Proteomes" id="UP001501759"/>
    </source>
</evidence>
<organism evidence="1 2">
    <name type="scientific">Streptomyces siamensis</name>
    <dbReference type="NCBI Taxonomy" id="1274986"/>
    <lineage>
        <taxon>Bacteria</taxon>
        <taxon>Bacillati</taxon>
        <taxon>Actinomycetota</taxon>
        <taxon>Actinomycetes</taxon>
        <taxon>Kitasatosporales</taxon>
        <taxon>Streptomycetaceae</taxon>
        <taxon>Streptomyces</taxon>
    </lineage>
</organism>
<gene>
    <name evidence="1" type="ORF">GCM10023335_68140</name>
</gene>
<dbReference type="Proteomes" id="UP001501759">
    <property type="component" value="Unassembled WGS sequence"/>
</dbReference>
<protein>
    <recommendedName>
        <fullName evidence="3">HTH crp-type domain-containing protein</fullName>
    </recommendedName>
</protein>
<dbReference type="Gene3D" id="1.10.10.10">
    <property type="entry name" value="Winged helix-like DNA-binding domain superfamily/Winged helix DNA-binding domain"/>
    <property type="match status" value="1"/>
</dbReference>
<name>A0ABP9JH04_9ACTN</name>
<reference evidence="2" key="1">
    <citation type="journal article" date="2019" name="Int. J. Syst. Evol. Microbiol.">
        <title>The Global Catalogue of Microorganisms (GCM) 10K type strain sequencing project: providing services to taxonomists for standard genome sequencing and annotation.</title>
        <authorList>
            <consortium name="The Broad Institute Genomics Platform"/>
            <consortium name="The Broad Institute Genome Sequencing Center for Infectious Disease"/>
            <person name="Wu L."/>
            <person name="Ma J."/>
        </authorList>
    </citation>
    <scope>NUCLEOTIDE SEQUENCE [LARGE SCALE GENOMIC DNA]</scope>
    <source>
        <strain evidence="2">JCM 18409</strain>
    </source>
</reference>
<proteinExistence type="predicted"/>
<sequence length="97" mass="10867">MAALLDCLAGVDAMVRPKTVENENRQLVAKPMRSPIVERPTQHDLAEALHLGHATVERAVAELRREGALVRFRKGERTNRVYEIADRDILQQIARGG</sequence>
<accession>A0ABP9JH04</accession>